<sequence>MRQALFDLLRIKAMNPHFKSQRDFKEKLDFSLGKINTLINEAIELDYMRTPGYDLTPKALEFLEKFKVDNAIILAAGINAQDTTTNYRYPKGMYEINSVPLVERQIQQLNEVGIYDITIVVGYAKESFEYLVSKYNIDLEYNDQFSHGNNILSLKCVANKLKNSYVLDSDIFMPINLFSIYELNSWCATVKSNDATNAWILKVGSHDKVENILYGGNKGNIMTGPVFINSAFSAKLVEDMNQDLIAKSSRYLFWEEIFINRIKEYELYARFFTAEKILEFESLSEVQKYDTSYLQSLNDEIKSIISTSVEWDVSSIRNIELLKRGVTNETYSFIINEEKYCIRIPRGRSESLVSYSRENSVYEAMKDSNLNDDVIFLDLDKGYKISRYIEGEMHEITLTEKINTLKKAHQRNIEVKESFDLMSGIRNLRKLCVRRDAIMYRDYKEVNKNIVLISNLLKGINRPAVICHGDPVEGNYIKLQDGSIVMIDWEYAGIADPLLDVAMLAVFEPRSSKEIDDILTLYLERNANNEEQAVFYSYVALCGFFWALWSQYEQSLGENFGMYSIYQYQYARSYSEKALDALKKLG</sequence>
<feature type="domain" description="Aminoglycoside phosphotransferase" evidence="1">
    <location>
        <begin position="319"/>
        <end position="523"/>
    </location>
</feature>
<name>A0A7G9RXH2_9FIRM</name>
<gene>
    <name evidence="2" type="ORF">H9L01_07950</name>
</gene>
<dbReference type="RefSeq" id="WP_187533427.1">
    <property type="nucleotide sequence ID" value="NZ_CBCSHU010000007.1"/>
</dbReference>
<dbReference type="Gene3D" id="3.90.550.10">
    <property type="entry name" value="Spore Coat Polysaccharide Biosynthesis Protein SpsA, Chain A"/>
    <property type="match status" value="1"/>
</dbReference>
<dbReference type="InterPro" id="IPR029044">
    <property type="entry name" value="Nucleotide-diphossugar_trans"/>
</dbReference>
<dbReference type="InterPro" id="IPR002575">
    <property type="entry name" value="Aminoglycoside_PTrfase"/>
</dbReference>
<keyword evidence="2" id="KW-0808">Transferase</keyword>
<evidence type="ECO:0000259" key="1">
    <source>
        <dbReference type="Pfam" id="PF01636"/>
    </source>
</evidence>
<dbReference type="Gene3D" id="3.30.200.20">
    <property type="entry name" value="Phosphorylase Kinase, domain 1"/>
    <property type="match status" value="1"/>
</dbReference>
<dbReference type="PANTHER" id="PTHR40086">
    <property type="entry name" value="PHOSPHOTRANSFERASE YTMP-RELATED"/>
    <property type="match status" value="1"/>
</dbReference>
<dbReference type="SUPFAM" id="SSF56112">
    <property type="entry name" value="Protein kinase-like (PK-like)"/>
    <property type="match status" value="1"/>
</dbReference>
<reference evidence="2 3" key="1">
    <citation type="submission" date="2020-08" db="EMBL/GenBank/DDBJ databases">
        <title>Genome sequence of Erysipelothrix inopinata DSM 15511T.</title>
        <authorList>
            <person name="Hyun D.-W."/>
            <person name="Bae J.-W."/>
        </authorList>
    </citation>
    <scope>NUCLEOTIDE SEQUENCE [LARGE SCALE GENOMIC DNA]</scope>
    <source>
        <strain evidence="2 3">DSM 15511</strain>
    </source>
</reference>
<accession>A0A7G9RXH2</accession>
<dbReference type="CDD" id="cd05151">
    <property type="entry name" value="ChoK-like"/>
    <property type="match status" value="1"/>
</dbReference>
<organism evidence="2 3">
    <name type="scientific">Erysipelothrix inopinata</name>
    <dbReference type="NCBI Taxonomy" id="225084"/>
    <lineage>
        <taxon>Bacteria</taxon>
        <taxon>Bacillati</taxon>
        <taxon>Bacillota</taxon>
        <taxon>Erysipelotrichia</taxon>
        <taxon>Erysipelotrichales</taxon>
        <taxon>Erysipelotrichaceae</taxon>
        <taxon>Erysipelothrix</taxon>
    </lineage>
</organism>
<dbReference type="Proteomes" id="UP000515928">
    <property type="component" value="Chromosome"/>
</dbReference>
<keyword evidence="3" id="KW-1185">Reference proteome</keyword>
<dbReference type="Pfam" id="PF01636">
    <property type="entry name" value="APH"/>
    <property type="match status" value="1"/>
</dbReference>
<dbReference type="AlphaFoldDB" id="A0A7G9RXH2"/>
<protein>
    <submittedName>
        <fullName evidence="2">Phosphotransferase</fullName>
    </submittedName>
</protein>
<dbReference type="Gene3D" id="3.90.1200.10">
    <property type="match status" value="1"/>
</dbReference>
<evidence type="ECO:0000313" key="2">
    <source>
        <dbReference type="EMBL" id="QNN60297.1"/>
    </source>
</evidence>
<dbReference type="KEGG" id="eio:H9L01_07950"/>
<dbReference type="InterPro" id="IPR011009">
    <property type="entry name" value="Kinase-like_dom_sf"/>
</dbReference>
<dbReference type="EMBL" id="CP060715">
    <property type="protein sequence ID" value="QNN60297.1"/>
    <property type="molecule type" value="Genomic_DNA"/>
</dbReference>
<dbReference type="GO" id="GO:0016740">
    <property type="term" value="F:transferase activity"/>
    <property type="evidence" value="ECO:0007669"/>
    <property type="project" value="UniProtKB-KW"/>
</dbReference>
<evidence type="ECO:0000313" key="3">
    <source>
        <dbReference type="Proteomes" id="UP000515928"/>
    </source>
</evidence>
<dbReference type="SUPFAM" id="SSF53448">
    <property type="entry name" value="Nucleotide-diphospho-sugar transferases"/>
    <property type="match status" value="1"/>
</dbReference>
<proteinExistence type="predicted"/>
<dbReference type="PANTHER" id="PTHR40086:SF1">
    <property type="entry name" value="CELL CYCLE REGULATOR CCRZ"/>
    <property type="match status" value="1"/>
</dbReference>
<dbReference type="InterPro" id="IPR052077">
    <property type="entry name" value="CcrZ_PhaseVar_Mediator"/>
</dbReference>